<reference evidence="2 3" key="1">
    <citation type="submission" date="2019-01" db="EMBL/GenBank/DDBJ databases">
        <authorList>
            <person name="B I."/>
            <person name="Ch S."/>
            <person name="Ch V.R."/>
        </authorList>
    </citation>
    <scope>NUCLEOTIDE SEQUENCE [LARGE SCALE GENOMIC DNA]</scope>
    <source>
        <strain evidence="2 3">JC507</strain>
    </source>
</reference>
<dbReference type="Proteomes" id="UP000306038">
    <property type="component" value="Unassembled WGS sequence"/>
</dbReference>
<organism evidence="2 3">
    <name type="scientific">Chryseobacterium candidae</name>
    <dbReference type="NCBI Taxonomy" id="1978493"/>
    <lineage>
        <taxon>Bacteria</taxon>
        <taxon>Pseudomonadati</taxon>
        <taxon>Bacteroidota</taxon>
        <taxon>Flavobacteriia</taxon>
        <taxon>Flavobacteriales</taxon>
        <taxon>Weeksellaceae</taxon>
        <taxon>Chryseobacterium group</taxon>
        <taxon>Chryseobacterium</taxon>
    </lineage>
</organism>
<gene>
    <name evidence="2" type="ORF">EK417_14290</name>
</gene>
<dbReference type="EMBL" id="SDLV01000029">
    <property type="protein sequence ID" value="THV57870.1"/>
    <property type="molecule type" value="Genomic_DNA"/>
</dbReference>
<evidence type="ECO:0000313" key="3">
    <source>
        <dbReference type="Proteomes" id="UP000306038"/>
    </source>
</evidence>
<protein>
    <recommendedName>
        <fullName evidence="1">Transposase DDE domain-containing protein</fullName>
    </recommendedName>
</protein>
<accession>A0ABY2R7R8</accession>
<name>A0ABY2R7R8_9FLAO</name>
<evidence type="ECO:0000259" key="1">
    <source>
        <dbReference type="Pfam" id="PF13612"/>
    </source>
</evidence>
<keyword evidence="3" id="KW-1185">Reference proteome</keyword>
<dbReference type="InterPro" id="IPR025668">
    <property type="entry name" value="Tnp_DDE_dom"/>
</dbReference>
<feature type="domain" description="Transposase DDE" evidence="1">
    <location>
        <begin position="8"/>
        <end position="93"/>
    </location>
</feature>
<proteinExistence type="predicted"/>
<sequence length="104" mass="12271">MPQQEDSMITAGNADDRNPLQYKRFIKKLYGKVFGDKGYISKELFQNLFSQGIHLVTKLKKNMKTKSLTPMFDAYMIRKRAIVETIFDQLKNNFVDTKQLYLFH</sequence>
<dbReference type="Pfam" id="PF13612">
    <property type="entry name" value="DDE_Tnp_1_3"/>
    <property type="match status" value="1"/>
</dbReference>
<comment type="caution">
    <text evidence="2">The sequence shown here is derived from an EMBL/GenBank/DDBJ whole genome shotgun (WGS) entry which is preliminary data.</text>
</comment>
<evidence type="ECO:0000313" key="2">
    <source>
        <dbReference type="EMBL" id="THV57870.1"/>
    </source>
</evidence>